<dbReference type="SMART" id="SM00220">
    <property type="entry name" value="S_TKc"/>
    <property type="match status" value="1"/>
</dbReference>
<evidence type="ECO:0000256" key="6">
    <source>
        <dbReference type="ARBA" id="ARBA00022741"/>
    </source>
</evidence>
<protein>
    <recommendedName>
        <fullName evidence="14">Protein kinase domain-containing protein</fullName>
    </recommendedName>
</protein>
<reference evidence="15" key="1">
    <citation type="submission" date="2023-10" db="EMBL/GenBank/DDBJ databases">
        <title>Chromosome-level genome of the transformable northern wattle, Acacia crassicarpa.</title>
        <authorList>
            <person name="Massaro I."/>
            <person name="Sinha N.R."/>
            <person name="Poethig S."/>
            <person name="Leichty A.R."/>
        </authorList>
    </citation>
    <scope>NUCLEOTIDE SEQUENCE</scope>
    <source>
        <strain evidence="15">Acra3RX</strain>
        <tissue evidence="15">Leaf</tissue>
    </source>
</reference>
<dbReference type="FunFam" id="1.10.510.10:FF:000252">
    <property type="entry name" value="Receptor-like protein kinase FERONIA"/>
    <property type="match status" value="1"/>
</dbReference>
<sequence>MKKNHTLKLCNHVLTFVMYLSFLLTTFKTCASTDFIPSDRILLDCGSLEVSQFNGAKWIGDTQTHFLPPSYDKTSSARFLSNLSPEVPEIPYSTARLIHSPFTFSFPFSHVLVFIRFYFLSTSYMGLSPSEACFSVKTGPYTLFSNFTPSIAADEPNSVFFTKDFLVNVKEKRLDIIFIPDSLVSNALAYVNGIEIFSVPLSIYFPGPRIPLPFLGHQVPFFINDDYALEMLYWVNVGVVGFSGDATNVFGTWGYDLSYIAGSKHGSVLDIRPRLDTITYNSSKSNDYHYAAPEELYWTARRMGINEDNTRYNLTWSFCVDSGFKYLIRLHFCEISMAITQVNQRVFKVYINNQTAEESMDLVALTGAPLVTLHRDYVIMVPMRNGRKQNMLIALHPNMKSKPKYADAILNGIEILKLSDGSHNLAASVQLKMEQKEKKNRYHVIVGSTIGVIMGLLITFFILIHKRGKRVKWGPFRVVPSNSEGKSPKNLHLTVSSGQCYRFTLAEIRTATSNFSQALVIGEGGFGKVYKGLIHDGVTTVAVKRCNPTSRQGYREFQNEINLLSSFCHMNLVSLQGYCQEDNELILVYEYMAEGTLRDHLYKTQKQPLPWIQRIDICIAAARGLHYLHTGTKHPVIHRDVKSANILLDHNLVAKIADFGLSRIGPTSASRNHVSTDVKGTFGYLDPEYYRRRKLTEKSDVYSFGVVLFEVFCGRPAVNPMAVEEDGEKIGLTEWAWQCHLSGEFHRMMDPHLKGRVPSGCLKEFVDIGIKCLAEKSTDRPTMGEVLSNLEKFLLLHENLDEQETNGDALTHIGINENTASNRLVDEQHLHDENVPTD</sequence>
<evidence type="ECO:0000256" key="1">
    <source>
        <dbReference type="ARBA" id="ARBA00004479"/>
    </source>
</evidence>
<comment type="subcellular location">
    <subcellularLocation>
        <location evidence="1">Membrane</location>
        <topology evidence="1">Single-pass type I membrane protein</topology>
    </subcellularLocation>
</comment>
<dbReference type="GO" id="GO:0005524">
    <property type="term" value="F:ATP binding"/>
    <property type="evidence" value="ECO:0007669"/>
    <property type="project" value="UniProtKB-UniRule"/>
</dbReference>
<dbReference type="CDD" id="cd14066">
    <property type="entry name" value="STKc_IRAK"/>
    <property type="match status" value="1"/>
</dbReference>
<feature type="domain" description="Protein kinase" evidence="14">
    <location>
        <begin position="515"/>
        <end position="794"/>
    </location>
</feature>
<keyword evidence="7" id="KW-0418">Kinase</keyword>
<dbReference type="Gene3D" id="3.30.200.20">
    <property type="entry name" value="Phosphorylase Kinase, domain 1"/>
    <property type="match status" value="1"/>
</dbReference>
<evidence type="ECO:0000313" key="15">
    <source>
        <dbReference type="EMBL" id="KAK4260994.1"/>
    </source>
</evidence>
<organism evidence="15 16">
    <name type="scientific">Acacia crassicarpa</name>
    <name type="common">northern wattle</name>
    <dbReference type="NCBI Taxonomy" id="499986"/>
    <lineage>
        <taxon>Eukaryota</taxon>
        <taxon>Viridiplantae</taxon>
        <taxon>Streptophyta</taxon>
        <taxon>Embryophyta</taxon>
        <taxon>Tracheophyta</taxon>
        <taxon>Spermatophyta</taxon>
        <taxon>Magnoliopsida</taxon>
        <taxon>eudicotyledons</taxon>
        <taxon>Gunneridae</taxon>
        <taxon>Pentapetalae</taxon>
        <taxon>rosids</taxon>
        <taxon>fabids</taxon>
        <taxon>Fabales</taxon>
        <taxon>Fabaceae</taxon>
        <taxon>Caesalpinioideae</taxon>
        <taxon>mimosoid clade</taxon>
        <taxon>Acacieae</taxon>
        <taxon>Acacia</taxon>
    </lineage>
</organism>
<keyword evidence="9 13" id="KW-1133">Transmembrane helix</keyword>
<dbReference type="Gene3D" id="2.60.120.430">
    <property type="entry name" value="Galactose-binding lectin"/>
    <property type="match status" value="2"/>
</dbReference>
<comment type="caution">
    <text evidence="15">The sequence shown here is derived from an EMBL/GenBank/DDBJ whole genome shotgun (WGS) entry which is preliminary data.</text>
</comment>
<dbReference type="InterPro" id="IPR024788">
    <property type="entry name" value="Malectin-like_Carb-bd_dom"/>
</dbReference>
<dbReference type="InterPro" id="IPR045272">
    <property type="entry name" value="ANXUR1/2-like"/>
</dbReference>
<dbReference type="Proteomes" id="UP001293593">
    <property type="component" value="Unassembled WGS sequence"/>
</dbReference>
<dbReference type="PANTHER" id="PTHR34590:SF5">
    <property type="entry name" value="OS04G0586500 PROTEIN"/>
    <property type="match status" value="1"/>
</dbReference>
<dbReference type="Gene3D" id="1.10.510.10">
    <property type="entry name" value="Transferase(Phosphotransferase) domain 1"/>
    <property type="match status" value="1"/>
</dbReference>
<dbReference type="GO" id="GO:0016020">
    <property type="term" value="C:membrane"/>
    <property type="evidence" value="ECO:0007669"/>
    <property type="project" value="UniProtKB-SubCell"/>
</dbReference>
<dbReference type="Pfam" id="PF12819">
    <property type="entry name" value="Malectin_like"/>
    <property type="match status" value="1"/>
</dbReference>
<dbReference type="Pfam" id="PF07714">
    <property type="entry name" value="PK_Tyr_Ser-Thr"/>
    <property type="match status" value="1"/>
</dbReference>
<evidence type="ECO:0000256" key="7">
    <source>
        <dbReference type="ARBA" id="ARBA00022777"/>
    </source>
</evidence>
<evidence type="ECO:0000256" key="5">
    <source>
        <dbReference type="ARBA" id="ARBA00022729"/>
    </source>
</evidence>
<dbReference type="EMBL" id="JAWXYG010000010">
    <property type="protein sequence ID" value="KAK4260994.1"/>
    <property type="molecule type" value="Genomic_DNA"/>
</dbReference>
<evidence type="ECO:0000256" key="12">
    <source>
        <dbReference type="PROSITE-ProRule" id="PRU10141"/>
    </source>
</evidence>
<keyword evidence="10 13" id="KW-0472">Membrane</keyword>
<dbReference type="InterPro" id="IPR017441">
    <property type="entry name" value="Protein_kinase_ATP_BS"/>
</dbReference>
<evidence type="ECO:0000259" key="14">
    <source>
        <dbReference type="PROSITE" id="PS50011"/>
    </source>
</evidence>
<dbReference type="PROSITE" id="PS00108">
    <property type="entry name" value="PROTEIN_KINASE_ST"/>
    <property type="match status" value="1"/>
</dbReference>
<evidence type="ECO:0000256" key="13">
    <source>
        <dbReference type="SAM" id="Phobius"/>
    </source>
</evidence>
<keyword evidence="8 12" id="KW-0067">ATP-binding</keyword>
<keyword evidence="2" id="KW-0723">Serine/threonine-protein kinase</keyword>
<evidence type="ECO:0000256" key="11">
    <source>
        <dbReference type="ARBA" id="ARBA00023180"/>
    </source>
</evidence>
<dbReference type="InterPro" id="IPR011009">
    <property type="entry name" value="Kinase-like_dom_sf"/>
</dbReference>
<keyword evidence="16" id="KW-1185">Reference proteome</keyword>
<dbReference type="SUPFAM" id="SSF56112">
    <property type="entry name" value="Protein kinase-like (PK-like)"/>
    <property type="match status" value="1"/>
</dbReference>
<feature type="transmembrane region" description="Helical" evidence="13">
    <location>
        <begin position="442"/>
        <end position="464"/>
    </location>
</feature>
<dbReference type="PROSITE" id="PS00107">
    <property type="entry name" value="PROTEIN_KINASE_ATP"/>
    <property type="match status" value="1"/>
</dbReference>
<dbReference type="PROSITE" id="PS50011">
    <property type="entry name" value="PROTEIN_KINASE_DOM"/>
    <property type="match status" value="1"/>
</dbReference>
<dbReference type="GO" id="GO:0004714">
    <property type="term" value="F:transmembrane receptor protein tyrosine kinase activity"/>
    <property type="evidence" value="ECO:0007669"/>
    <property type="project" value="InterPro"/>
</dbReference>
<dbReference type="GO" id="GO:0004674">
    <property type="term" value="F:protein serine/threonine kinase activity"/>
    <property type="evidence" value="ECO:0007669"/>
    <property type="project" value="UniProtKB-KW"/>
</dbReference>
<dbReference type="AlphaFoldDB" id="A0AAE1MDD0"/>
<keyword evidence="4 13" id="KW-0812">Transmembrane</keyword>
<gene>
    <name evidence="15" type="ORF">QN277_004050</name>
</gene>
<evidence type="ECO:0000256" key="4">
    <source>
        <dbReference type="ARBA" id="ARBA00022692"/>
    </source>
</evidence>
<evidence type="ECO:0000256" key="8">
    <source>
        <dbReference type="ARBA" id="ARBA00022840"/>
    </source>
</evidence>
<dbReference type="InterPro" id="IPR001245">
    <property type="entry name" value="Ser-Thr/Tyr_kinase_cat_dom"/>
</dbReference>
<keyword evidence="6 12" id="KW-0547">Nucleotide-binding</keyword>
<dbReference type="FunFam" id="2.60.120.430:FF:000003">
    <property type="entry name" value="FERONIA receptor-like kinase"/>
    <property type="match status" value="1"/>
</dbReference>
<evidence type="ECO:0000313" key="16">
    <source>
        <dbReference type="Proteomes" id="UP001293593"/>
    </source>
</evidence>
<evidence type="ECO:0000256" key="3">
    <source>
        <dbReference type="ARBA" id="ARBA00022679"/>
    </source>
</evidence>
<dbReference type="GO" id="GO:0010038">
    <property type="term" value="P:response to metal ion"/>
    <property type="evidence" value="ECO:0007669"/>
    <property type="project" value="UniProtKB-ARBA"/>
</dbReference>
<evidence type="ECO:0000256" key="10">
    <source>
        <dbReference type="ARBA" id="ARBA00023136"/>
    </source>
</evidence>
<proteinExistence type="predicted"/>
<feature type="binding site" evidence="12">
    <location>
        <position position="544"/>
    </location>
    <ligand>
        <name>ATP</name>
        <dbReference type="ChEBI" id="CHEBI:30616"/>
    </ligand>
</feature>
<dbReference type="PANTHER" id="PTHR34590">
    <property type="entry name" value="OS03G0124300 PROTEIN-RELATED"/>
    <property type="match status" value="1"/>
</dbReference>
<evidence type="ECO:0000256" key="9">
    <source>
        <dbReference type="ARBA" id="ARBA00022989"/>
    </source>
</evidence>
<evidence type="ECO:0000256" key="2">
    <source>
        <dbReference type="ARBA" id="ARBA00022527"/>
    </source>
</evidence>
<dbReference type="InterPro" id="IPR008271">
    <property type="entry name" value="Ser/Thr_kinase_AS"/>
</dbReference>
<keyword evidence="11" id="KW-0325">Glycoprotein</keyword>
<name>A0AAE1MDD0_9FABA</name>
<accession>A0AAE1MDD0</accession>
<keyword evidence="3" id="KW-0808">Transferase</keyword>
<keyword evidence="5" id="KW-0732">Signal</keyword>
<dbReference type="InterPro" id="IPR000719">
    <property type="entry name" value="Prot_kinase_dom"/>
</dbReference>
<dbReference type="FunFam" id="3.30.200.20:FF:000039">
    <property type="entry name" value="receptor-like protein kinase FERONIA"/>
    <property type="match status" value="1"/>
</dbReference>
<dbReference type="FunFam" id="2.60.120.430:FF:000007">
    <property type="entry name" value="FERONIA receptor-like kinase"/>
    <property type="match status" value="1"/>
</dbReference>